<feature type="region of interest" description="Disordered" evidence="1">
    <location>
        <begin position="1"/>
        <end position="23"/>
    </location>
</feature>
<dbReference type="Proteomes" id="UP000765509">
    <property type="component" value="Unassembled WGS sequence"/>
</dbReference>
<dbReference type="AlphaFoldDB" id="A0A9Q3CYP8"/>
<name>A0A9Q3CYP8_9BASI</name>
<feature type="compositionally biased region" description="Polar residues" evidence="1">
    <location>
        <begin position="80"/>
        <end position="92"/>
    </location>
</feature>
<evidence type="ECO:0000256" key="1">
    <source>
        <dbReference type="SAM" id="MobiDB-lite"/>
    </source>
</evidence>
<evidence type="ECO:0000313" key="2">
    <source>
        <dbReference type="EMBL" id="MBW0490836.1"/>
    </source>
</evidence>
<accession>A0A9Q3CYP8</accession>
<feature type="region of interest" description="Disordered" evidence="1">
    <location>
        <begin position="67"/>
        <end position="115"/>
    </location>
</feature>
<gene>
    <name evidence="2" type="ORF">O181_030551</name>
</gene>
<sequence>MMKAFPSGNGRQDPKQADGNNSGRLALSPQVLIFPPPLLGHHPMITSLLDRSKVIIWPMKDGDAHFSSRNHTDPFPLGIEQNQLNPPQQDSPIPSFPCKQTPRQLPPGPSGTKWSEDLFHGKQPKFHLISTFDSSELTFPPFVKPSQTNEPPIPGRVHPPNHMRTFQLLVPLHPTPSSSLAIRLSDPLLPSFPQ</sequence>
<proteinExistence type="predicted"/>
<keyword evidence="3" id="KW-1185">Reference proteome</keyword>
<evidence type="ECO:0000313" key="3">
    <source>
        <dbReference type="Proteomes" id="UP000765509"/>
    </source>
</evidence>
<organism evidence="2 3">
    <name type="scientific">Austropuccinia psidii MF-1</name>
    <dbReference type="NCBI Taxonomy" id="1389203"/>
    <lineage>
        <taxon>Eukaryota</taxon>
        <taxon>Fungi</taxon>
        <taxon>Dikarya</taxon>
        <taxon>Basidiomycota</taxon>
        <taxon>Pucciniomycotina</taxon>
        <taxon>Pucciniomycetes</taxon>
        <taxon>Pucciniales</taxon>
        <taxon>Sphaerophragmiaceae</taxon>
        <taxon>Austropuccinia</taxon>
    </lineage>
</organism>
<protein>
    <submittedName>
        <fullName evidence="2">Uncharacterized protein</fullName>
    </submittedName>
</protein>
<comment type="caution">
    <text evidence="2">The sequence shown here is derived from an EMBL/GenBank/DDBJ whole genome shotgun (WGS) entry which is preliminary data.</text>
</comment>
<reference evidence="2" key="1">
    <citation type="submission" date="2021-03" db="EMBL/GenBank/DDBJ databases">
        <title>Draft genome sequence of rust myrtle Austropuccinia psidii MF-1, a brazilian biotype.</title>
        <authorList>
            <person name="Quecine M.C."/>
            <person name="Pachon D.M.R."/>
            <person name="Bonatelli M.L."/>
            <person name="Correr F.H."/>
            <person name="Franceschini L.M."/>
            <person name="Leite T.F."/>
            <person name="Margarido G.R.A."/>
            <person name="Almeida C.A."/>
            <person name="Ferrarezi J.A."/>
            <person name="Labate C.A."/>
        </authorList>
    </citation>
    <scope>NUCLEOTIDE SEQUENCE</scope>
    <source>
        <strain evidence="2">MF-1</strain>
    </source>
</reference>
<dbReference type="EMBL" id="AVOT02010785">
    <property type="protein sequence ID" value="MBW0490836.1"/>
    <property type="molecule type" value="Genomic_DNA"/>
</dbReference>